<feature type="region of interest" description="Disordered" evidence="2">
    <location>
        <begin position="58"/>
        <end position="139"/>
    </location>
</feature>
<evidence type="ECO:0000259" key="3">
    <source>
        <dbReference type="Pfam" id="PF25353"/>
    </source>
</evidence>
<reference evidence="4" key="1">
    <citation type="journal article" date="2023" name="Mol. Phylogenet. Evol.">
        <title>Genome-scale phylogeny and comparative genomics of the fungal order Sordariales.</title>
        <authorList>
            <person name="Hensen N."/>
            <person name="Bonometti L."/>
            <person name="Westerberg I."/>
            <person name="Brannstrom I.O."/>
            <person name="Guillou S."/>
            <person name="Cros-Aarteil S."/>
            <person name="Calhoun S."/>
            <person name="Haridas S."/>
            <person name="Kuo A."/>
            <person name="Mondo S."/>
            <person name="Pangilinan J."/>
            <person name="Riley R."/>
            <person name="LaButti K."/>
            <person name="Andreopoulos B."/>
            <person name="Lipzen A."/>
            <person name="Chen C."/>
            <person name="Yan M."/>
            <person name="Daum C."/>
            <person name="Ng V."/>
            <person name="Clum A."/>
            <person name="Steindorff A."/>
            <person name="Ohm R.A."/>
            <person name="Martin F."/>
            <person name="Silar P."/>
            <person name="Natvig D.O."/>
            <person name="Lalanne C."/>
            <person name="Gautier V."/>
            <person name="Ament-Velasquez S.L."/>
            <person name="Kruys A."/>
            <person name="Hutchinson M.I."/>
            <person name="Powell A.J."/>
            <person name="Barry K."/>
            <person name="Miller A.N."/>
            <person name="Grigoriev I.V."/>
            <person name="Debuchy R."/>
            <person name="Gladieux P."/>
            <person name="Hiltunen Thoren M."/>
            <person name="Johannesson H."/>
        </authorList>
    </citation>
    <scope>NUCLEOTIDE SEQUENCE</scope>
    <source>
        <strain evidence="4">CBS 141.50</strain>
    </source>
</reference>
<feature type="compositionally biased region" description="Low complexity" evidence="2">
    <location>
        <begin position="1121"/>
        <end position="1143"/>
    </location>
</feature>
<gene>
    <name evidence="4" type="ORF">C8A04DRAFT_12178</name>
</gene>
<feature type="compositionally biased region" description="Basic residues" evidence="2">
    <location>
        <begin position="80"/>
        <end position="89"/>
    </location>
</feature>
<reference evidence="4" key="2">
    <citation type="submission" date="2023-05" db="EMBL/GenBank/DDBJ databases">
        <authorList>
            <consortium name="Lawrence Berkeley National Laboratory"/>
            <person name="Steindorff A."/>
            <person name="Hensen N."/>
            <person name="Bonometti L."/>
            <person name="Westerberg I."/>
            <person name="Brannstrom I.O."/>
            <person name="Guillou S."/>
            <person name="Cros-Aarteil S."/>
            <person name="Calhoun S."/>
            <person name="Haridas S."/>
            <person name="Kuo A."/>
            <person name="Mondo S."/>
            <person name="Pangilinan J."/>
            <person name="Riley R."/>
            <person name="Labutti K."/>
            <person name="Andreopoulos B."/>
            <person name="Lipzen A."/>
            <person name="Chen C."/>
            <person name="Yanf M."/>
            <person name="Daum C."/>
            <person name="Ng V."/>
            <person name="Clum A."/>
            <person name="Ohm R."/>
            <person name="Martin F."/>
            <person name="Silar P."/>
            <person name="Natvig D."/>
            <person name="Lalanne C."/>
            <person name="Gautier V."/>
            <person name="Ament-Velasquez S.L."/>
            <person name="Kruys A."/>
            <person name="Hutchinson M.I."/>
            <person name="Powell A.J."/>
            <person name="Barry K."/>
            <person name="Miller A.N."/>
            <person name="Grigoriev I.V."/>
            <person name="Debuchy R."/>
            <person name="Gladieux P."/>
            <person name="Thoren M.H."/>
            <person name="Johannesson H."/>
        </authorList>
    </citation>
    <scope>NUCLEOTIDE SEQUENCE</scope>
    <source>
        <strain evidence="4">CBS 141.50</strain>
    </source>
</reference>
<evidence type="ECO:0000313" key="4">
    <source>
        <dbReference type="EMBL" id="KAK4143685.1"/>
    </source>
</evidence>
<dbReference type="InterPro" id="IPR032675">
    <property type="entry name" value="LRR_dom_sf"/>
</dbReference>
<dbReference type="RefSeq" id="XP_062637056.1">
    <property type="nucleotide sequence ID" value="XM_062777239.1"/>
</dbReference>
<evidence type="ECO:0000256" key="1">
    <source>
        <dbReference type="ARBA" id="ARBA00022737"/>
    </source>
</evidence>
<feature type="region of interest" description="Disordered" evidence="2">
    <location>
        <begin position="1"/>
        <end position="45"/>
    </location>
</feature>
<dbReference type="Proteomes" id="UP001302676">
    <property type="component" value="Unassembled WGS sequence"/>
</dbReference>
<feature type="compositionally biased region" description="Gly residues" evidence="2">
    <location>
        <begin position="1159"/>
        <end position="1169"/>
    </location>
</feature>
<keyword evidence="1" id="KW-0677">Repeat</keyword>
<dbReference type="EMBL" id="MU853584">
    <property type="protein sequence ID" value="KAK4143685.1"/>
    <property type="molecule type" value="Genomic_DNA"/>
</dbReference>
<feature type="region of interest" description="Disordered" evidence="2">
    <location>
        <begin position="1115"/>
        <end position="1234"/>
    </location>
</feature>
<proteinExistence type="predicted"/>
<feature type="compositionally biased region" description="Polar residues" evidence="2">
    <location>
        <begin position="118"/>
        <end position="139"/>
    </location>
</feature>
<comment type="caution">
    <text evidence="4">The sequence shown here is derived from an EMBL/GenBank/DDBJ whole genome shotgun (WGS) entry which is preliminary data.</text>
</comment>
<evidence type="ECO:0000313" key="5">
    <source>
        <dbReference type="Proteomes" id="UP001302676"/>
    </source>
</evidence>
<dbReference type="InterPro" id="IPR057334">
    <property type="entry name" value="PH_2nd_LRR"/>
</dbReference>
<dbReference type="Gene3D" id="3.80.10.10">
    <property type="entry name" value="Ribonuclease Inhibitor"/>
    <property type="match status" value="1"/>
</dbReference>
<protein>
    <recommendedName>
        <fullName evidence="3">LRR-containing protein second PH domain-containing protein</fullName>
    </recommendedName>
</protein>
<dbReference type="InterPro" id="IPR052201">
    <property type="entry name" value="LRR-containing_regulator"/>
</dbReference>
<accession>A0AAN6V433</accession>
<feature type="compositionally biased region" description="Low complexity" evidence="2">
    <location>
        <begin position="21"/>
        <end position="33"/>
    </location>
</feature>
<dbReference type="GeneID" id="87813852"/>
<dbReference type="SUPFAM" id="SSF52047">
    <property type="entry name" value="RNI-like"/>
    <property type="match status" value="1"/>
</dbReference>
<keyword evidence="5" id="KW-1185">Reference proteome</keyword>
<dbReference type="PANTHER" id="PTHR24111:SF0">
    <property type="entry name" value="LEUCINE-RICH REPEAT-CONTAINING PROTEIN"/>
    <property type="match status" value="1"/>
</dbReference>
<name>A0AAN6V433_9PEZI</name>
<feature type="domain" description="LRR-containing protein second PH" evidence="3">
    <location>
        <begin position="302"/>
        <end position="424"/>
    </location>
</feature>
<dbReference type="Pfam" id="PF25353">
    <property type="entry name" value="PH_2nd_LRR"/>
    <property type="match status" value="1"/>
</dbReference>
<evidence type="ECO:0000256" key="2">
    <source>
        <dbReference type="SAM" id="MobiDB-lite"/>
    </source>
</evidence>
<organism evidence="4 5">
    <name type="scientific">Dichotomopilus funicola</name>
    <dbReference type="NCBI Taxonomy" id="1934379"/>
    <lineage>
        <taxon>Eukaryota</taxon>
        <taxon>Fungi</taxon>
        <taxon>Dikarya</taxon>
        <taxon>Ascomycota</taxon>
        <taxon>Pezizomycotina</taxon>
        <taxon>Sordariomycetes</taxon>
        <taxon>Sordariomycetidae</taxon>
        <taxon>Sordariales</taxon>
        <taxon>Chaetomiaceae</taxon>
        <taxon>Dichotomopilus</taxon>
    </lineage>
</organism>
<sequence length="1289" mass="141010">MAAPDRLVKKRPGLVPAVTIPESESSDSVASPSLLTPDSPASFDSARRSFSIGSIKGRAWRPFSSNKEQRDGTPDGGHSFRNKARRLSKSRPLSSSSHVDITPARRGSTLSEDHDRASLSTSDSMSLGTPSSPATTSVDWATQRVEGSAPLESDAGLLKTKTPHLVVTTNYVVKTKSRADAVALFPELSETTNAKPEARSALPEPALAIPMESIVSVFSAESIRTSFGIEVWWKSPLAGSAFCRSDFFFTNPAVRNEQLHHLTRAMRANRENDDGPARHYQDVKAALDKVHEVEEPRFHHRKADIIPVVPRGTTRREYMPKLEDATKKAQEVSAFYLVVGTYSCHLVEIQRGKGSNPVCRHKTYGLVTLESFRGEWVVHEERFNIVFRDPFKSPVTLELASRYFRQVIRVLGTADRFLKPAWPQLWQTREVFRVSGLKEPQYLVPKEDFGSFKRTLDAYLAAYHCRDVEWEINWKTQFAPEFRLLPGKKGTPYTILQLLAVLRALRYNDYFTSLSFRDVDLSVLHGLRDNSSQRANVAYLSRTCVTLDPDDIEILRISPVLHQEFHALAFCSQTIRQIDLSNCTRSLPSRLARTADENPSVQFLSPILRLLRSGMTKCNRLILTGNQLPQLDVDDLAETMKCGTIQALDVSYCGLGDSNLRDMIVEPLSDYPGLLQSLSVSGNPGRLPAHILPGLFRYLTEIRELNLSGSIQAESYIQGSLLPFTALECMERLEALDVSGYKLDEATFLDLERYLQFRSWRFDQGHPLRFQKLILNHCRITGTQAARLFYAIGENRGMHLYLNGNPIEDGLEDLTAAIEAQQGPAGLFAEMIEFRHESSYLALLRAFTAARHLRLLSLTGTAPSPSSPGPCSEELVTALHDLFAHNASIQCLDLSGFSGKLDDGQLPLGSGRALAGLAHNTTLTHLRIRNQNLHDDAGVLGRALAANATLRALDARGNDFNLTSLRFLVDSLAPASRAATSASALTDFPLPADERAAIWRNVLRGLQRTPSSVALPAAPGTVSAMAATSAANHTSAPSLAASAAKRDLPKGEEKLLREVLDGLFATLEKRLKENRKRLEEVSGEQSNAQALLLSGNSNSVSYNAAAAEKKRLAYRHRHQRSGSSLSVGTGLSLGGTSHLSSPGGEEDDDTWPPFEMAGLGLGLGIGVGGPSRSSSLTDSDPGGGGGNSLSRPVMVQLSEGREGGSPGTGVRSDSSGGAFFGGMESPTETLDPVSEVETPVEMGGRMDMKDMKVLIGEAETGRLSGEDEGEPDELFRKLVDDFRRAGFEV</sequence>
<dbReference type="PANTHER" id="PTHR24111">
    <property type="entry name" value="LEUCINE-RICH REPEAT-CONTAINING PROTEIN 34"/>
    <property type="match status" value="1"/>
</dbReference>